<dbReference type="GO" id="GO:0006260">
    <property type="term" value="P:DNA replication"/>
    <property type="evidence" value="ECO:0007669"/>
    <property type="project" value="InterPro"/>
</dbReference>
<dbReference type="SUPFAM" id="SSF102400">
    <property type="entry name" value="DNA polymerase III chi subunit"/>
    <property type="match status" value="1"/>
</dbReference>
<protein>
    <submittedName>
        <fullName evidence="1">DNA polymerase III subunit chi</fullName>
    </submittedName>
</protein>
<dbReference type="GO" id="GO:0003887">
    <property type="term" value="F:DNA-directed DNA polymerase activity"/>
    <property type="evidence" value="ECO:0007669"/>
    <property type="project" value="InterPro"/>
</dbReference>
<dbReference type="GO" id="GO:0003677">
    <property type="term" value="F:DNA binding"/>
    <property type="evidence" value="ECO:0007669"/>
    <property type="project" value="InterPro"/>
</dbReference>
<evidence type="ECO:0000313" key="2">
    <source>
        <dbReference type="Proteomes" id="UP000249393"/>
    </source>
</evidence>
<dbReference type="RefSeq" id="WP_304274609.1">
    <property type="nucleotide sequence ID" value="NZ_QFQZ01000008.1"/>
</dbReference>
<proteinExistence type="predicted"/>
<accession>A0A2W5VEB0</accession>
<dbReference type="Proteomes" id="UP000249393">
    <property type="component" value="Unassembled WGS sequence"/>
</dbReference>
<comment type="caution">
    <text evidence="1">The sequence shown here is derived from an EMBL/GenBank/DDBJ whole genome shotgun (WGS) entry which is preliminary data.</text>
</comment>
<dbReference type="PANTHER" id="PTHR38767">
    <property type="entry name" value="DNA POLYMERASE III SUBUNIT CHI"/>
    <property type="match status" value="1"/>
</dbReference>
<reference evidence="1 2" key="1">
    <citation type="submission" date="2017-08" db="EMBL/GenBank/DDBJ databases">
        <title>Infants hospitalized years apart are colonized by the same room-sourced microbial strains.</title>
        <authorList>
            <person name="Brooks B."/>
            <person name="Olm M.R."/>
            <person name="Firek B.A."/>
            <person name="Baker R."/>
            <person name="Thomas B.C."/>
            <person name="Morowitz M.J."/>
            <person name="Banfield J.F."/>
        </authorList>
    </citation>
    <scope>NUCLEOTIDE SEQUENCE [LARGE SCALE GENOMIC DNA]</scope>
    <source>
        <strain evidence="1">S2_003_000_R2_4</strain>
    </source>
</reference>
<dbReference type="InterPro" id="IPR007459">
    <property type="entry name" value="DNA_pol3_chi"/>
</dbReference>
<dbReference type="AlphaFoldDB" id="A0A2W5VEB0"/>
<organism evidence="1 2">
    <name type="scientific">Caulobacter segnis</name>
    <dbReference type="NCBI Taxonomy" id="88688"/>
    <lineage>
        <taxon>Bacteria</taxon>
        <taxon>Pseudomonadati</taxon>
        <taxon>Pseudomonadota</taxon>
        <taxon>Alphaproteobacteria</taxon>
        <taxon>Caulobacterales</taxon>
        <taxon>Caulobacteraceae</taxon>
        <taxon>Caulobacter</taxon>
    </lineage>
</organism>
<name>A0A2W5VEB0_9CAUL</name>
<dbReference type="GO" id="GO:0032298">
    <property type="term" value="P:positive regulation of DNA-templated DNA replication initiation"/>
    <property type="evidence" value="ECO:0007669"/>
    <property type="project" value="TreeGrafter"/>
</dbReference>
<dbReference type="EMBL" id="QFQZ01000008">
    <property type="protein sequence ID" value="PZR36223.1"/>
    <property type="molecule type" value="Genomic_DNA"/>
</dbReference>
<dbReference type="InterPro" id="IPR036768">
    <property type="entry name" value="PolIII_chi_sf"/>
</dbReference>
<dbReference type="PANTHER" id="PTHR38767:SF1">
    <property type="entry name" value="DNA POLYMERASE III SUBUNIT CHI"/>
    <property type="match status" value="1"/>
</dbReference>
<gene>
    <name evidence="1" type="ORF">DI526_04525</name>
</gene>
<evidence type="ECO:0000313" key="1">
    <source>
        <dbReference type="EMBL" id="PZR36223.1"/>
    </source>
</evidence>
<dbReference type="Pfam" id="PF04364">
    <property type="entry name" value="DNA_pol3_chi"/>
    <property type="match status" value="1"/>
</dbReference>
<dbReference type="NCBIfam" id="NF004347">
    <property type="entry name" value="PRK05728.1-4"/>
    <property type="match status" value="1"/>
</dbReference>
<dbReference type="Gene3D" id="3.40.50.10110">
    <property type="entry name" value="DNA polymerase III subunit chi"/>
    <property type="match status" value="1"/>
</dbReference>
<sequence length="154" mass="17289">MTDAAPCEVWFYHLERSPLEAVLPELLEKTLGRGWKALVRGGDPRRIEALDQHLWTFREDSFLPHGLASEPMSERQPVLLTAEEGNPNHGDAVFLIDGAEPGDLSGVSRCILLFDGRDDQALAQARGRWSVFKKAGHPVSYWRQGAERGWEKQA</sequence>